<protein>
    <submittedName>
        <fullName evidence="2">Uncharacterized protein</fullName>
    </submittedName>
</protein>
<evidence type="ECO:0000313" key="3">
    <source>
        <dbReference type="Proteomes" id="UP000807850"/>
    </source>
</evidence>
<sequence>MSVTDPAQVHAFRALARRLARRRLRQLDLRVRIELAAIALLIDGFVFWQTRVPLDGLVRAHGPAVGVLAVAAGLAALLIAALTLAALHHARRLEAGPRGPEWLALPLVPAPLAAHLAGESSALALWLAAPAAAILAASIGIVPVVATVALALAFAPLLAGARAVGGSIGLVLALRRIPAGGRGAPIERVLAVAAPRARRRRLPRPAWRRMPAWRALVEKDLRVTWRRGALRRSALMALVVAVASLAAWWLPAELPLRHFIAFGLALVAAALLAQWLVALSGSDPFDTLRTLPIGLGGVWGARAVWALAGALLLVTSHALVARELSPHALEIFLVWSGLAAVGIGVLGVNYGVTLFPRADLAERMLGLSLGLAVAASIMIPLSGWIVLLTAILHSARRLPRWSRLEAS</sequence>
<feature type="transmembrane region" description="Helical" evidence="1">
    <location>
        <begin position="299"/>
        <end position="320"/>
    </location>
</feature>
<dbReference type="Proteomes" id="UP000807850">
    <property type="component" value="Unassembled WGS sequence"/>
</dbReference>
<name>A0A9D6QM51_UNCEI</name>
<feature type="transmembrane region" description="Helical" evidence="1">
    <location>
        <begin position="256"/>
        <end position="278"/>
    </location>
</feature>
<feature type="transmembrane region" description="Helical" evidence="1">
    <location>
        <begin position="62"/>
        <end position="87"/>
    </location>
</feature>
<feature type="transmembrane region" description="Helical" evidence="1">
    <location>
        <begin position="123"/>
        <end position="146"/>
    </location>
</feature>
<accession>A0A9D6QM51</accession>
<gene>
    <name evidence="2" type="ORF">HY076_03870</name>
</gene>
<comment type="caution">
    <text evidence="2">The sequence shown here is derived from an EMBL/GenBank/DDBJ whole genome shotgun (WGS) entry which is preliminary data.</text>
</comment>
<keyword evidence="1" id="KW-1133">Transmembrane helix</keyword>
<proteinExistence type="predicted"/>
<feature type="transmembrane region" description="Helical" evidence="1">
    <location>
        <begin position="332"/>
        <end position="352"/>
    </location>
</feature>
<keyword evidence="1" id="KW-0812">Transmembrane</keyword>
<keyword evidence="1" id="KW-0472">Membrane</keyword>
<feature type="transmembrane region" description="Helical" evidence="1">
    <location>
        <begin position="152"/>
        <end position="174"/>
    </location>
</feature>
<organism evidence="2 3">
    <name type="scientific">Eiseniibacteriota bacterium</name>
    <dbReference type="NCBI Taxonomy" id="2212470"/>
    <lineage>
        <taxon>Bacteria</taxon>
        <taxon>Candidatus Eiseniibacteriota</taxon>
    </lineage>
</organism>
<feature type="transmembrane region" description="Helical" evidence="1">
    <location>
        <begin position="229"/>
        <end position="250"/>
    </location>
</feature>
<dbReference type="EMBL" id="JACQAY010000118">
    <property type="protein sequence ID" value="MBI3539393.1"/>
    <property type="molecule type" value="Genomic_DNA"/>
</dbReference>
<evidence type="ECO:0000313" key="2">
    <source>
        <dbReference type="EMBL" id="MBI3539393.1"/>
    </source>
</evidence>
<feature type="transmembrane region" description="Helical" evidence="1">
    <location>
        <begin position="31"/>
        <end position="50"/>
    </location>
</feature>
<dbReference type="AlphaFoldDB" id="A0A9D6QM51"/>
<reference evidence="2" key="1">
    <citation type="submission" date="2020-07" db="EMBL/GenBank/DDBJ databases">
        <title>Huge and variable diversity of episymbiotic CPR bacteria and DPANN archaea in groundwater ecosystems.</title>
        <authorList>
            <person name="He C.Y."/>
            <person name="Keren R."/>
            <person name="Whittaker M."/>
            <person name="Farag I.F."/>
            <person name="Doudna J."/>
            <person name="Cate J.H.D."/>
            <person name="Banfield J.F."/>
        </authorList>
    </citation>
    <scope>NUCLEOTIDE SEQUENCE</scope>
    <source>
        <strain evidence="2">NC_groundwater_928_Pr1_S-0.2um_72_17</strain>
    </source>
</reference>
<feature type="transmembrane region" description="Helical" evidence="1">
    <location>
        <begin position="364"/>
        <end position="392"/>
    </location>
</feature>
<evidence type="ECO:0000256" key="1">
    <source>
        <dbReference type="SAM" id="Phobius"/>
    </source>
</evidence>